<feature type="region of interest" description="Disordered" evidence="1">
    <location>
        <begin position="195"/>
        <end position="221"/>
    </location>
</feature>
<dbReference type="RefSeq" id="XP_046072826.1">
    <property type="nucleotide sequence ID" value="XM_046209462.1"/>
</dbReference>
<gene>
    <name evidence="2" type="ORF">BGW36DRAFT_144683</name>
</gene>
<keyword evidence="3" id="KW-1185">Reference proteome</keyword>
<organism evidence="2 3">
    <name type="scientific">Talaromyces proteolyticus</name>
    <dbReference type="NCBI Taxonomy" id="1131652"/>
    <lineage>
        <taxon>Eukaryota</taxon>
        <taxon>Fungi</taxon>
        <taxon>Dikarya</taxon>
        <taxon>Ascomycota</taxon>
        <taxon>Pezizomycotina</taxon>
        <taxon>Eurotiomycetes</taxon>
        <taxon>Eurotiomycetidae</taxon>
        <taxon>Eurotiales</taxon>
        <taxon>Trichocomaceae</taxon>
        <taxon>Talaromyces</taxon>
        <taxon>Talaromyces sect. Bacilispori</taxon>
    </lineage>
</organism>
<evidence type="ECO:0000313" key="2">
    <source>
        <dbReference type="EMBL" id="KAH8698362.1"/>
    </source>
</evidence>
<name>A0AAD4KW89_9EURO</name>
<evidence type="ECO:0000256" key="1">
    <source>
        <dbReference type="SAM" id="MobiDB-lite"/>
    </source>
</evidence>
<comment type="caution">
    <text evidence="2">The sequence shown here is derived from an EMBL/GenBank/DDBJ whole genome shotgun (WGS) entry which is preliminary data.</text>
</comment>
<dbReference type="EMBL" id="JAJTJA010000005">
    <property type="protein sequence ID" value="KAH8698362.1"/>
    <property type="molecule type" value="Genomic_DNA"/>
</dbReference>
<proteinExistence type="predicted"/>
<reference evidence="2" key="1">
    <citation type="submission" date="2021-12" db="EMBL/GenBank/DDBJ databases">
        <title>Convergent genome expansion in fungi linked to evolution of root-endophyte symbiosis.</title>
        <authorList>
            <consortium name="DOE Joint Genome Institute"/>
            <person name="Ke Y.-H."/>
            <person name="Bonito G."/>
            <person name="Liao H.-L."/>
            <person name="Looney B."/>
            <person name="Rojas-Flechas A."/>
            <person name="Nash J."/>
            <person name="Hameed K."/>
            <person name="Schadt C."/>
            <person name="Martin F."/>
            <person name="Crous P.W."/>
            <person name="Miettinen O."/>
            <person name="Magnuson J.K."/>
            <person name="Labbe J."/>
            <person name="Jacobson D."/>
            <person name="Doktycz M.J."/>
            <person name="Veneault-Fourrey C."/>
            <person name="Kuo A."/>
            <person name="Mondo S."/>
            <person name="Calhoun S."/>
            <person name="Riley R."/>
            <person name="Ohm R."/>
            <person name="LaButti K."/>
            <person name="Andreopoulos B."/>
            <person name="Pangilinan J."/>
            <person name="Nolan M."/>
            <person name="Tritt A."/>
            <person name="Clum A."/>
            <person name="Lipzen A."/>
            <person name="Daum C."/>
            <person name="Barry K."/>
            <person name="Grigoriev I.V."/>
            <person name="Vilgalys R."/>
        </authorList>
    </citation>
    <scope>NUCLEOTIDE SEQUENCE</scope>
    <source>
        <strain evidence="2">PMI_201</strain>
    </source>
</reference>
<feature type="compositionally biased region" description="Basic and acidic residues" evidence="1">
    <location>
        <begin position="195"/>
        <end position="205"/>
    </location>
</feature>
<evidence type="ECO:0000313" key="3">
    <source>
        <dbReference type="Proteomes" id="UP001201262"/>
    </source>
</evidence>
<accession>A0AAD4KW89</accession>
<dbReference type="GeneID" id="70239749"/>
<protein>
    <submittedName>
        <fullName evidence="2">Uncharacterized protein</fullName>
    </submittedName>
</protein>
<dbReference type="AlphaFoldDB" id="A0AAD4KW89"/>
<dbReference type="Proteomes" id="UP001201262">
    <property type="component" value="Unassembled WGS sequence"/>
</dbReference>
<sequence length="221" mass="26574">MDPTANEPPLLQPCPARVLVQTFTHLVQPDPEPKTRVRRDPYSARLMPMLHRISKHQWNHEFVPGFHRWYTYGDELGYNNRICFYLVDCGSSPNDDDVPIFCYKWTGETFEPMPELLQSKEVQDELKEFPFTPGSYERIQDHHIRHIVKRRLRRMQRIPDRELEYMKEHPEDMEWLEKKVKPRFWSDFLAQIESRPKEKEEERRLGITHGPPPNIKRKPTS</sequence>